<gene>
    <name evidence="11" type="ORF">AB1Y20_006846</name>
</gene>
<comment type="similarity">
    <text evidence="2">Belongs to the TRAFAC class TrmE-Era-EngA-EngB-Septin-like GTPase superfamily. EngB GTPase family.</text>
</comment>
<keyword evidence="12" id="KW-1185">Reference proteome</keyword>
<dbReference type="PANTHER" id="PTHR11649">
    <property type="entry name" value="MSS1/TRME-RELATED GTP-BINDING PROTEIN"/>
    <property type="match status" value="1"/>
</dbReference>
<dbReference type="InterPro" id="IPR027417">
    <property type="entry name" value="P-loop_NTPase"/>
</dbReference>
<dbReference type="CDD" id="cd01876">
    <property type="entry name" value="YihA_EngB"/>
    <property type="match status" value="1"/>
</dbReference>
<evidence type="ECO:0000256" key="5">
    <source>
        <dbReference type="ARBA" id="ARBA00022741"/>
    </source>
</evidence>
<evidence type="ECO:0000313" key="11">
    <source>
        <dbReference type="EMBL" id="KAL1510543.1"/>
    </source>
</evidence>
<dbReference type="Gene3D" id="3.40.50.300">
    <property type="entry name" value="P-loop containing nucleotide triphosphate hydrolases"/>
    <property type="match status" value="1"/>
</dbReference>
<evidence type="ECO:0000256" key="1">
    <source>
        <dbReference type="ARBA" id="ARBA00001946"/>
    </source>
</evidence>
<keyword evidence="4" id="KW-0479">Metal-binding</keyword>
<dbReference type="PANTHER" id="PTHR11649:SF13">
    <property type="entry name" value="ENGB-TYPE G DOMAIN-CONTAINING PROTEIN"/>
    <property type="match status" value="1"/>
</dbReference>
<dbReference type="GO" id="GO:0005829">
    <property type="term" value="C:cytosol"/>
    <property type="evidence" value="ECO:0007669"/>
    <property type="project" value="TreeGrafter"/>
</dbReference>
<comment type="caution">
    <text evidence="11">The sequence shown here is derived from an EMBL/GenBank/DDBJ whole genome shotgun (WGS) entry which is preliminary data.</text>
</comment>
<proteinExistence type="inferred from homology"/>
<comment type="cofactor">
    <cofactor evidence="1">
        <name>Mg(2+)</name>
        <dbReference type="ChEBI" id="CHEBI:18420"/>
    </cofactor>
</comment>
<keyword evidence="9" id="KW-0131">Cell cycle</keyword>
<keyword evidence="7" id="KW-0342">GTP-binding</keyword>
<name>A0AB34IZ63_PRYPA</name>
<evidence type="ECO:0000256" key="2">
    <source>
        <dbReference type="ARBA" id="ARBA00009638"/>
    </source>
</evidence>
<evidence type="ECO:0000256" key="4">
    <source>
        <dbReference type="ARBA" id="ARBA00022723"/>
    </source>
</evidence>
<organism evidence="11 12">
    <name type="scientific">Prymnesium parvum</name>
    <name type="common">Toxic golden alga</name>
    <dbReference type="NCBI Taxonomy" id="97485"/>
    <lineage>
        <taxon>Eukaryota</taxon>
        <taxon>Haptista</taxon>
        <taxon>Haptophyta</taxon>
        <taxon>Prymnesiophyceae</taxon>
        <taxon>Prymnesiales</taxon>
        <taxon>Prymnesiaceae</taxon>
        <taxon>Prymnesium</taxon>
    </lineage>
</organism>
<reference evidence="11 12" key="1">
    <citation type="journal article" date="2024" name="Science">
        <title>Giant polyketide synthase enzymes in the biosynthesis of giant marine polyether toxins.</title>
        <authorList>
            <person name="Fallon T.R."/>
            <person name="Shende V.V."/>
            <person name="Wierzbicki I.H."/>
            <person name="Pendleton A.L."/>
            <person name="Watervoot N.F."/>
            <person name="Auber R.P."/>
            <person name="Gonzalez D.J."/>
            <person name="Wisecaver J.H."/>
            <person name="Moore B.S."/>
        </authorList>
    </citation>
    <scope>NUCLEOTIDE SEQUENCE [LARGE SCALE GENOMIC DNA]</scope>
    <source>
        <strain evidence="11 12">12B1</strain>
    </source>
</reference>
<dbReference type="Pfam" id="PF01926">
    <property type="entry name" value="MMR_HSR1"/>
    <property type="match status" value="1"/>
</dbReference>
<keyword evidence="5" id="KW-0547">Nucleotide-binding</keyword>
<evidence type="ECO:0000256" key="9">
    <source>
        <dbReference type="ARBA" id="ARBA00023306"/>
    </source>
</evidence>
<dbReference type="AlphaFoldDB" id="A0AB34IZ63"/>
<evidence type="ECO:0000313" key="12">
    <source>
        <dbReference type="Proteomes" id="UP001515480"/>
    </source>
</evidence>
<accession>A0AB34IZ63</accession>
<dbReference type="InterPro" id="IPR030393">
    <property type="entry name" value="G_ENGB_dom"/>
</dbReference>
<evidence type="ECO:0000256" key="6">
    <source>
        <dbReference type="ARBA" id="ARBA00022842"/>
    </source>
</evidence>
<dbReference type="GO" id="GO:0051301">
    <property type="term" value="P:cell division"/>
    <property type="evidence" value="ECO:0007669"/>
    <property type="project" value="UniProtKB-KW"/>
</dbReference>
<dbReference type="GO" id="GO:0005525">
    <property type="term" value="F:GTP binding"/>
    <property type="evidence" value="ECO:0007669"/>
    <property type="project" value="UniProtKB-KW"/>
</dbReference>
<dbReference type="EMBL" id="JBGBPQ010000015">
    <property type="protein sequence ID" value="KAL1510543.1"/>
    <property type="molecule type" value="Genomic_DNA"/>
</dbReference>
<feature type="domain" description="EngB-type G" evidence="10">
    <location>
        <begin position="65"/>
        <end position="238"/>
    </location>
</feature>
<dbReference type="InterPro" id="IPR006073">
    <property type="entry name" value="GTP-bd"/>
</dbReference>
<dbReference type="SUPFAM" id="SSF52540">
    <property type="entry name" value="P-loop containing nucleoside triphosphate hydrolases"/>
    <property type="match status" value="1"/>
</dbReference>
<evidence type="ECO:0000256" key="7">
    <source>
        <dbReference type="ARBA" id="ARBA00023134"/>
    </source>
</evidence>
<protein>
    <recommendedName>
        <fullName evidence="10">EngB-type G domain-containing protein</fullName>
    </recommendedName>
</protein>
<dbReference type="GO" id="GO:0046872">
    <property type="term" value="F:metal ion binding"/>
    <property type="evidence" value="ECO:0007669"/>
    <property type="project" value="UniProtKB-KW"/>
</dbReference>
<dbReference type="HAMAP" id="MF_00321">
    <property type="entry name" value="GTPase_EngB"/>
    <property type="match status" value="1"/>
</dbReference>
<keyword evidence="3" id="KW-0132">Cell division</keyword>
<evidence type="ECO:0000256" key="8">
    <source>
        <dbReference type="ARBA" id="ARBA00023210"/>
    </source>
</evidence>
<evidence type="ECO:0000259" key="10">
    <source>
        <dbReference type="PROSITE" id="PS51706"/>
    </source>
</evidence>
<evidence type="ECO:0000256" key="3">
    <source>
        <dbReference type="ARBA" id="ARBA00022618"/>
    </source>
</evidence>
<dbReference type="Proteomes" id="UP001515480">
    <property type="component" value="Unassembled WGS sequence"/>
</dbReference>
<keyword evidence="6" id="KW-0460">Magnesium</keyword>
<dbReference type="InterPro" id="IPR019987">
    <property type="entry name" value="GTP-bd_ribosome_bio_YsxC"/>
</dbReference>
<sequence>MLCGARMLAVYAAGLIGAGLPHGPRRTAARRLAPLATASWQGVADKQGVEYLGSFVSPKQMPNLQLPEVCLAGRSNVGKSSALNTLAGRRKKVAVVSKSPGRTRTLNLFKVGSACCITDLPGYGFAKVSMDMQEQWRKSIETYLTKREQLRLAVLFVDLQREPQEQDAQLLDFLSYYGLETVVVGTKFDKLKANERDSCVERIRQSLKLPEKQPIVFSSVTGVGRTEVWRHIQEVCSTKRK</sequence>
<dbReference type="PROSITE" id="PS51706">
    <property type="entry name" value="G_ENGB"/>
    <property type="match status" value="1"/>
</dbReference>
<keyword evidence="8" id="KW-0717">Septation</keyword>
<dbReference type="NCBIfam" id="TIGR03598">
    <property type="entry name" value="GTPase_YsxC"/>
    <property type="match status" value="1"/>
</dbReference>